<dbReference type="SUPFAM" id="SSF53254">
    <property type="entry name" value="Phosphoglycerate mutase-like"/>
    <property type="match status" value="1"/>
</dbReference>
<dbReference type="EMBL" id="JACT01000005">
    <property type="protein sequence ID" value="KMS53194.1"/>
    <property type="molecule type" value="Genomic_DNA"/>
</dbReference>
<dbReference type="PATRIC" id="fig|1420583.3.peg.3728"/>
<dbReference type="Pfam" id="PF00300">
    <property type="entry name" value="His_Phos_1"/>
    <property type="match status" value="1"/>
</dbReference>
<dbReference type="Gene3D" id="3.40.50.1240">
    <property type="entry name" value="Phosphoglycerate mutase-like"/>
    <property type="match status" value="1"/>
</dbReference>
<evidence type="ECO:0000313" key="2">
    <source>
        <dbReference type="EMBL" id="KMS53194.1"/>
    </source>
</evidence>
<dbReference type="InterPro" id="IPR029033">
    <property type="entry name" value="His_PPase_superfam"/>
</dbReference>
<dbReference type="AlphaFoldDB" id="A0A0J7XNI6"/>
<evidence type="ECO:0000256" key="1">
    <source>
        <dbReference type="SAM" id="MobiDB-lite"/>
    </source>
</evidence>
<organism evidence="2 3">
    <name type="scientific">Sphingobium cupriresistens LL01</name>
    <dbReference type="NCBI Taxonomy" id="1420583"/>
    <lineage>
        <taxon>Bacteria</taxon>
        <taxon>Pseudomonadati</taxon>
        <taxon>Pseudomonadota</taxon>
        <taxon>Alphaproteobacteria</taxon>
        <taxon>Sphingomonadales</taxon>
        <taxon>Sphingomonadaceae</taxon>
        <taxon>Sphingobium</taxon>
    </lineage>
</organism>
<proteinExistence type="predicted"/>
<protein>
    <submittedName>
        <fullName evidence="2">Histidine phosphatase</fullName>
    </submittedName>
</protein>
<sequence>MSTSLLLLCAASTPSSRVGGFPALDEGLDARGAHDAAACRLPPGFDNHVLCSPSRAAAQTAQAMGLDASVEVALVDMDAGRWSGRSFADLFAAEPAALSDWIADPTQGTADGETMEAVRQRVGGWLDGIAQSPGCICAISHAMTIRAALAHALGFPLVTTPAIDIAPLSTVRLSFNRIWRLQAIAPHSGLADGPGSRYRRPHPGSRKPPSMTDRAGSPQGD</sequence>
<gene>
    <name evidence="2" type="ORF">V473_19630</name>
</gene>
<evidence type="ECO:0000313" key="3">
    <source>
        <dbReference type="Proteomes" id="UP000052232"/>
    </source>
</evidence>
<dbReference type="InterPro" id="IPR013078">
    <property type="entry name" value="His_Pase_superF_clade-1"/>
</dbReference>
<dbReference type="Proteomes" id="UP000052232">
    <property type="component" value="Unassembled WGS sequence"/>
</dbReference>
<dbReference type="SMART" id="SM00855">
    <property type="entry name" value="PGAM"/>
    <property type="match status" value="1"/>
</dbReference>
<name>A0A0J7XNI6_9SPHN</name>
<reference evidence="2 3" key="1">
    <citation type="journal article" date="2015" name="G3 (Bethesda)">
        <title>Insights into Ongoing Evolution of the Hexachlorocyclohexane Catabolic Pathway from Comparative Genomics of Ten Sphingomonadaceae Strains.</title>
        <authorList>
            <person name="Pearce S.L."/>
            <person name="Oakeshott J.G."/>
            <person name="Pandey G."/>
        </authorList>
    </citation>
    <scope>NUCLEOTIDE SEQUENCE [LARGE SCALE GENOMIC DNA]</scope>
    <source>
        <strain evidence="2 3">LL01</strain>
    </source>
</reference>
<comment type="caution">
    <text evidence="2">The sequence shown here is derived from an EMBL/GenBank/DDBJ whole genome shotgun (WGS) entry which is preliminary data.</text>
</comment>
<dbReference type="STRING" id="1420583.V473_19630"/>
<keyword evidence="3" id="KW-1185">Reference proteome</keyword>
<feature type="region of interest" description="Disordered" evidence="1">
    <location>
        <begin position="190"/>
        <end position="221"/>
    </location>
</feature>
<accession>A0A0J7XNI6</accession>